<feature type="non-terminal residue" evidence="1">
    <location>
        <position position="27"/>
    </location>
</feature>
<dbReference type="AlphaFoldDB" id="A0A414D6K3"/>
<evidence type="ECO:0000313" key="1">
    <source>
        <dbReference type="EMBL" id="RHD06093.1"/>
    </source>
</evidence>
<evidence type="ECO:0000313" key="2">
    <source>
        <dbReference type="Proteomes" id="UP000284794"/>
    </source>
</evidence>
<name>A0A414D6K3_9FIRM</name>
<comment type="caution">
    <text evidence="1">The sequence shown here is derived from an EMBL/GenBank/DDBJ whole genome shotgun (WGS) entry which is preliminary data.</text>
</comment>
<gene>
    <name evidence="1" type="ORF">DW811_12445</name>
</gene>
<sequence length="27" mass="3128">MPIKLQALFIGHIILHNDNKKISIELK</sequence>
<accession>A0A414D6K3</accession>
<dbReference type="EMBL" id="QSIS01000020">
    <property type="protein sequence ID" value="RHD06093.1"/>
    <property type="molecule type" value="Genomic_DNA"/>
</dbReference>
<protein>
    <submittedName>
        <fullName evidence="1">XRE family transcriptional regulator</fullName>
    </submittedName>
</protein>
<organism evidence="1 2">
    <name type="scientific">Lachnospira eligens</name>
    <dbReference type="NCBI Taxonomy" id="39485"/>
    <lineage>
        <taxon>Bacteria</taxon>
        <taxon>Bacillati</taxon>
        <taxon>Bacillota</taxon>
        <taxon>Clostridia</taxon>
        <taxon>Lachnospirales</taxon>
        <taxon>Lachnospiraceae</taxon>
        <taxon>Lachnospira</taxon>
    </lineage>
</organism>
<dbReference type="Proteomes" id="UP000284794">
    <property type="component" value="Unassembled WGS sequence"/>
</dbReference>
<reference evidence="1 2" key="1">
    <citation type="submission" date="2018-08" db="EMBL/GenBank/DDBJ databases">
        <title>A genome reference for cultivated species of the human gut microbiota.</title>
        <authorList>
            <person name="Zou Y."/>
            <person name="Xue W."/>
            <person name="Luo G."/>
        </authorList>
    </citation>
    <scope>NUCLEOTIDE SEQUENCE [LARGE SCALE GENOMIC DNA]</scope>
    <source>
        <strain evidence="1 2">AM32-2AC</strain>
    </source>
</reference>
<proteinExistence type="predicted"/>